<keyword evidence="2" id="KW-1185">Reference proteome</keyword>
<organism evidence="1 2">
    <name type="scientific">Flavobacterium jumunjinense</name>
    <dbReference type="NCBI Taxonomy" id="998845"/>
    <lineage>
        <taxon>Bacteria</taxon>
        <taxon>Pseudomonadati</taxon>
        <taxon>Bacteroidota</taxon>
        <taxon>Flavobacteriia</taxon>
        <taxon>Flavobacteriales</taxon>
        <taxon>Flavobacteriaceae</taxon>
        <taxon>Flavobacterium</taxon>
    </lineage>
</organism>
<evidence type="ECO:0000313" key="2">
    <source>
        <dbReference type="Proteomes" id="UP001589607"/>
    </source>
</evidence>
<evidence type="ECO:0000313" key="1">
    <source>
        <dbReference type="EMBL" id="MFB9099011.1"/>
    </source>
</evidence>
<gene>
    <name evidence="1" type="ORF">ACFFVF_21080</name>
</gene>
<proteinExistence type="predicted"/>
<comment type="caution">
    <text evidence="1">The sequence shown here is derived from an EMBL/GenBank/DDBJ whole genome shotgun (WGS) entry which is preliminary data.</text>
</comment>
<accession>A0ABV5GUD4</accession>
<reference evidence="1 2" key="1">
    <citation type="submission" date="2024-09" db="EMBL/GenBank/DDBJ databases">
        <authorList>
            <person name="Sun Q."/>
            <person name="Mori K."/>
        </authorList>
    </citation>
    <scope>NUCLEOTIDE SEQUENCE [LARGE SCALE GENOMIC DNA]</scope>
    <source>
        <strain evidence="1 2">CECT 7955</strain>
    </source>
</reference>
<dbReference type="EMBL" id="JBHMEY010000100">
    <property type="protein sequence ID" value="MFB9099011.1"/>
    <property type="molecule type" value="Genomic_DNA"/>
</dbReference>
<dbReference type="RefSeq" id="WP_236452858.1">
    <property type="nucleotide sequence ID" value="NZ_CBCSGE010000039.1"/>
</dbReference>
<name>A0ABV5GUD4_9FLAO</name>
<sequence>MSTPIPIVELASLCKVNFDKPLKINVTVEITLPNGEIYLGRGESEEEAAQYAAIEALKEI</sequence>
<evidence type="ECO:0008006" key="3">
    <source>
        <dbReference type="Google" id="ProtNLM"/>
    </source>
</evidence>
<protein>
    <recommendedName>
        <fullName evidence="3">DRBM domain-containing protein</fullName>
    </recommendedName>
</protein>
<dbReference type="Proteomes" id="UP001589607">
    <property type="component" value="Unassembled WGS sequence"/>
</dbReference>